<protein>
    <submittedName>
        <fullName evidence="3">Acetylornithine deacetylase/Succinyl-diaminopimelate desuccinylase</fullName>
    </submittedName>
</protein>
<dbReference type="Gene3D" id="3.30.70.360">
    <property type="match status" value="1"/>
</dbReference>
<evidence type="ECO:0000313" key="4">
    <source>
        <dbReference type="Proteomes" id="UP000183407"/>
    </source>
</evidence>
<evidence type="ECO:0000256" key="1">
    <source>
        <dbReference type="ARBA" id="ARBA00022723"/>
    </source>
</evidence>
<sequence length="436" mass="46418">MTETTNTAPAAACFTIADHVSPDEARDVLVRMVDTPSPTGHEAQLVGVIADWARSNEIEYTVDAGPGEAASIVLDLPGTGDGPVLLVYAPLDIAESADLERDSPWFGSVETLREWQTARIRGTEVGGAGAENPKGFVLAALMALLALKRSGWTAPGTLRLALCGSAMPTLGATPEELGFGSGLLRLLQKGLHADGAISCKPGWTVAHEEVGLTWLRVRLTGRQAYVGFRHKAPYDNAITRAGRLAAELEEWFTDYARTETSGLVAPQGIVAAIRGGAPEKSAFVGEVCDLYLDVRVSPRRKPAEVVRLVRAKLIEVLGPPGLDWRLDVRATVPPSATDEAEPIIVSARRAWEVIEGGPHRHIDNTSGASDTCILRLWGIPTARVGMPLRVGLDSWLGPDTLGLNVVDVTDCLTLSELIALTAIDSCAQVTPDPLAR</sequence>
<dbReference type="PANTHER" id="PTHR43808">
    <property type="entry name" value="ACETYLORNITHINE DEACETYLASE"/>
    <property type="match status" value="1"/>
</dbReference>
<dbReference type="InterPro" id="IPR036264">
    <property type="entry name" value="Bact_exopeptidase_dim_dom"/>
</dbReference>
<keyword evidence="2" id="KW-0378">Hydrolase</keyword>
<reference evidence="4" key="1">
    <citation type="submission" date="2016-10" db="EMBL/GenBank/DDBJ databases">
        <authorList>
            <person name="Varghese N."/>
        </authorList>
    </citation>
    <scope>NUCLEOTIDE SEQUENCE [LARGE SCALE GENOMIC DNA]</scope>
    <source>
        <strain evidence="4">DSM 44719</strain>
    </source>
</reference>
<dbReference type="Proteomes" id="UP000183407">
    <property type="component" value="Unassembled WGS sequence"/>
</dbReference>
<keyword evidence="1" id="KW-0479">Metal-binding</keyword>
<dbReference type="EMBL" id="FNTL01000002">
    <property type="protein sequence ID" value="SEB37147.1"/>
    <property type="molecule type" value="Genomic_DNA"/>
</dbReference>
<dbReference type="Gene3D" id="3.40.630.10">
    <property type="entry name" value="Zn peptidases"/>
    <property type="match status" value="1"/>
</dbReference>
<dbReference type="AlphaFoldDB" id="A0A1H4ISZ9"/>
<name>A0A1H4ISZ9_RHOJO</name>
<dbReference type="InterPro" id="IPR050072">
    <property type="entry name" value="Peptidase_M20A"/>
</dbReference>
<evidence type="ECO:0000256" key="2">
    <source>
        <dbReference type="ARBA" id="ARBA00022801"/>
    </source>
</evidence>
<proteinExistence type="predicted"/>
<dbReference type="RefSeq" id="WP_073357980.1">
    <property type="nucleotide sequence ID" value="NZ_FNTL01000002.1"/>
</dbReference>
<evidence type="ECO:0000313" key="3">
    <source>
        <dbReference type="EMBL" id="SEB37147.1"/>
    </source>
</evidence>
<dbReference type="SUPFAM" id="SSF55031">
    <property type="entry name" value="Bacterial exopeptidase dimerisation domain"/>
    <property type="match status" value="1"/>
</dbReference>
<accession>A0A1H4ISZ9</accession>
<dbReference type="GO" id="GO:0016787">
    <property type="term" value="F:hydrolase activity"/>
    <property type="evidence" value="ECO:0007669"/>
    <property type="project" value="UniProtKB-KW"/>
</dbReference>
<dbReference type="SUPFAM" id="SSF53187">
    <property type="entry name" value="Zn-dependent exopeptidases"/>
    <property type="match status" value="1"/>
</dbReference>
<gene>
    <name evidence="3" type="ORF">SAMN04490220_0480</name>
</gene>
<organism evidence="3 4">
    <name type="scientific">Rhodococcus jostii</name>
    <dbReference type="NCBI Taxonomy" id="132919"/>
    <lineage>
        <taxon>Bacteria</taxon>
        <taxon>Bacillati</taxon>
        <taxon>Actinomycetota</taxon>
        <taxon>Actinomycetes</taxon>
        <taxon>Mycobacteriales</taxon>
        <taxon>Nocardiaceae</taxon>
        <taxon>Rhodococcus</taxon>
    </lineage>
</organism>